<keyword evidence="2" id="KW-1133">Transmembrane helix</keyword>
<gene>
    <name evidence="3" type="ORF">TD95_003745</name>
</gene>
<name>A0A0F4ZK62_9PEZI</name>
<keyword evidence="2" id="KW-0812">Transmembrane</keyword>
<dbReference type="PANTHER" id="PTHR33604:SF3">
    <property type="entry name" value="OSJNBA0004B13.7 PROTEIN"/>
    <property type="match status" value="1"/>
</dbReference>
<dbReference type="OrthoDB" id="5397682at2759"/>
<dbReference type="AlphaFoldDB" id="A0A0F4ZK62"/>
<protein>
    <submittedName>
        <fullName evidence="3">Uncharacterized protein</fullName>
    </submittedName>
</protein>
<reference evidence="3 4" key="1">
    <citation type="submission" date="2015-03" db="EMBL/GenBank/DDBJ databases">
        <authorList>
            <person name="Radwan O."/>
            <person name="Al-Naeli F.A."/>
            <person name="Rendon G.A."/>
            <person name="Fields C."/>
        </authorList>
    </citation>
    <scope>NUCLEOTIDE SEQUENCE [LARGE SCALE GENOMIC DNA]</scope>
    <source>
        <strain evidence="3">CR-DP1</strain>
    </source>
</reference>
<accession>A0A0F4ZK62</accession>
<organism evidence="3 4">
    <name type="scientific">Thielaviopsis punctulata</name>
    <dbReference type="NCBI Taxonomy" id="72032"/>
    <lineage>
        <taxon>Eukaryota</taxon>
        <taxon>Fungi</taxon>
        <taxon>Dikarya</taxon>
        <taxon>Ascomycota</taxon>
        <taxon>Pezizomycotina</taxon>
        <taxon>Sordariomycetes</taxon>
        <taxon>Hypocreomycetidae</taxon>
        <taxon>Microascales</taxon>
        <taxon>Ceratocystidaceae</taxon>
        <taxon>Thielaviopsis</taxon>
    </lineage>
</organism>
<evidence type="ECO:0000313" key="4">
    <source>
        <dbReference type="Proteomes" id="UP000033483"/>
    </source>
</evidence>
<feature type="region of interest" description="Disordered" evidence="1">
    <location>
        <begin position="12"/>
        <end position="41"/>
    </location>
</feature>
<sequence>MAGLFSFSAGADDLGKKNDDLPRRVPIGSSSSAKWPAANSRKRSMRRMAAMALGAFVVYMGFSALTARHYSVDSPFYQKSDQFDRLSSPGAGIWGSHMPLTGAPPPRGFDDPAPDIKPAEIISTNPNAPTSPDGAGRPHSFNGPFKFENLAHTLLGIGRTGGTSLKNKNVLFAAGSYRSAAALIPLACKMSNELSNYVHFALVSKDDMDIQTLREINGASEGCKVIFHDARPDHTQISSTARMQTAAGRALYHINKYMHPQVVIIDGSDAEEGFFLNGFRHYASEAAIPVIQLPEHAAQNLPFLATLDSAALRHWHQAHVDIVVQAPHDGVGGLIRLLQSLSRADFAGLPVPHLTIEMPRNIDAAAREFLVNFRWPPAGVASEAGGKMFTVRHRVSGAYMSAAESAARLMESFWPTNLQLSHVLLLSPQTQVSRFFFQYVHYALLHYRYSQQAASQSWDARLLGISLDYPAAYLNGTGPFEPPQNIVTTRRGERIEESFLWQAPNSNAVLIYGDKWAELHGLVSKLSQPTTVNGVATTVGAALPPAIHKSHPSWLEYVLLLCRIRGYVTLYPSFETARTVASVHAERYTAPEESLPDEAAENSIRAAGVEVPLNIGSMVTSLDTLADGVLPSLSDVHILDWEGRVAKVTELNDKSREFMHKFRSEYGRCGPENPIRSRSQGSVEDLFCLNKAM</sequence>
<evidence type="ECO:0000313" key="3">
    <source>
        <dbReference type="EMBL" id="KKA30233.1"/>
    </source>
</evidence>
<dbReference type="Proteomes" id="UP000033483">
    <property type="component" value="Unassembled WGS sequence"/>
</dbReference>
<keyword evidence="4" id="KW-1185">Reference proteome</keyword>
<evidence type="ECO:0000256" key="2">
    <source>
        <dbReference type="SAM" id="Phobius"/>
    </source>
</evidence>
<feature type="compositionally biased region" description="Basic and acidic residues" evidence="1">
    <location>
        <begin position="13"/>
        <end position="23"/>
    </location>
</feature>
<feature type="transmembrane region" description="Helical" evidence="2">
    <location>
        <begin position="49"/>
        <end position="70"/>
    </location>
</feature>
<keyword evidence="2" id="KW-0472">Membrane</keyword>
<proteinExistence type="predicted"/>
<dbReference type="EMBL" id="LAEV01000465">
    <property type="protein sequence ID" value="KKA30233.1"/>
    <property type="molecule type" value="Genomic_DNA"/>
</dbReference>
<evidence type="ECO:0000256" key="1">
    <source>
        <dbReference type="SAM" id="MobiDB-lite"/>
    </source>
</evidence>
<comment type="caution">
    <text evidence="3">The sequence shown here is derived from an EMBL/GenBank/DDBJ whole genome shotgun (WGS) entry which is preliminary data.</text>
</comment>
<dbReference type="PANTHER" id="PTHR33604">
    <property type="entry name" value="OSJNBA0004B13.7 PROTEIN"/>
    <property type="match status" value="1"/>
</dbReference>